<keyword evidence="1 3" id="KW-0808">Transferase</keyword>
<comment type="catalytic activity">
    <reaction evidence="3">
        <text>D-glucose + ATP = D-glucose 6-phosphate + ADP + H(+)</text>
        <dbReference type="Rhea" id="RHEA:17825"/>
        <dbReference type="ChEBI" id="CHEBI:4167"/>
        <dbReference type="ChEBI" id="CHEBI:15378"/>
        <dbReference type="ChEBI" id="CHEBI:30616"/>
        <dbReference type="ChEBI" id="CHEBI:61548"/>
        <dbReference type="ChEBI" id="CHEBI:456216"/>
        <dbReference type="EC" id="2.7.1.2"/>
    </reaction>
</comment>
<evidence type="ECO:0000256" key="4">
    <source>
        <dbReference type="RuleBase" id="RU004046"/>
    </source>
</evidence>
<dbReference type="Gene3D" id="3.30.420.40">
    <property type="match status" value="1"/>
</dbReference>
<comment type="subcellular location">
    <subcellularLocation>
        <location evidence="3">Cytoplasm</location>
    </subcellularLocation>
</comment>
<keyword evidence="3" id="KW-0963">Cytoplasm</keyword>
<protein>
    <recommendedName>
        <fullName evidence="3">Glucokinase</fullName>
        <ecNumber evidence="3">2.7.1.2</ecNumber>
    </recommendedName>
    <alternativeName>
        <fullName evidence="3">Glucose kinase</fullName>
    </alternativeName>
</protein>
<keyword evidence="6" id="KW-1185">Reference proteome</keyword>
<name>A0A381DWD0_9GAMM</name>
<dbReference type="Proteomes" id="UP000254572">
    <property type="component" value="Unassembled WGS sequence"/>
</dbReference>
<dbReference type="NCBIfam" id="NF001416">
    <property type="entry name" value="PRK00292.1-3"/>
    <property type="match status" value="1"/>
</dbReference>
<evidence type="ECO:0000256" key="2">
    <source>
        <dbReference type="ARBA" id="ARBA00022777"/>
    </source>
</evidence>
<evidence type="ECO:0000313" key="5">
    <source>
        <dbReference type="EMBL" id="SUX17299.1"/>
    </source>
</evidence>
<dbReference type="PANTHER" id="PTHR47690">
    <property type="entry name" value="GLUCOKINASE"/>
    <property type="match status" value="1"/>
</dbReference>
<dbReference type="AlphaFoldDB" id="A0A381DWD0"/>
<dbReference type="EC" id="2.7.1.2" evidence="3"/>
<dbReference type="PANTHER" id="PTHR47690:SF1">
    <property type="entry name" value="GLUCOKINASE"/>
    <property type="match status" value="1"/>
</dbReference>
<evidence type="ECO:0000256" key="1">
    <source>
        <dbReference type="ARBA" id="ARBA00022679"/>
    </source>
</evidence>
<keyword evidence="3" id="KW-0547">Nucleotide-binding</keyword>
<feature type="binding site" evidence="3">
    <location>
        <begin position="8"/>
        <end position="13"/>
    </location>
    <ligand>
        <name>ATP</name>
        <dbReference type="ChEBI" id="CHEBI:30616"/>
    </ligand>
</feature>
<keyword evidence="3" id="KW-0324">Glycolysis</keyword>
<dbReference type="CDD" id="cd24008">
    <property type="entry name" value="ASKHA_NBD_GLK"/>
    <property type="match status" value="1"/>
</dbReference>
<dbReference type="NCBIfam" id="TIGR00749">
    <property type="entry name" value="glk"/>
    <property type="match status" value="1"/>
</dbReference>
<dbReference type="InterPro" id="IPR003836">
    <property type="entry name" value="Glucokinase"/>
</dbReference>
<dbReference type="InterPro" id="IPR043129">
    <property type="entry name" value="ATPase_NBD"/>
</dbReference>
<dbReference type="GO" id="GO:0006096">
    <property type="term" value="P:glycolytic process"/>
    <property type="evidence" value="ECO:0007669"/>
    <property type="project" value="UniProtKB-UniRule"/>
</dbReference>
<sequence>MSTYALLADIGGTNARFALGDGTRLHAIDTLPTADYPRLEDAIAAYLRAQNISVKQASIAIANPVTGDSVQMTNHHWKFSIRALQAEFQLDKLRVINDFTAQALAVPHLGADEKRLVSAGEAADGTPLAVIGPGTGLGVSALVPDGHGGWVALAGEGGHVSFAPRNDTEVAIWKYAHARRSHVSAERITNGAGLTLIDNALATLRGETLPERRPADITTAALAGEATARQTLDTYCAALATVTADLVLTLGARGGVYLCGGILPRIADYFINESPFKTRFIDKGRFEGYLAAVPIWLVTAKNPGLVGAAAALQQG</sequence>
<dbReference type="Gene3D" id="3.40.367.20">
    <property type="match status" value="1"/>
</dbReference>
<dbReference type="RefSeq" id="WP_115610386.1">
    <property type="nucleotide sequence ID" value="NZ_JBHLZC010000001.1"/>
</dbReference>
<dbReference type="InterPro" id="IPR050201">
    <property type="entry name" value="Bacterial_glucokinase"/>
</dbReference>
<keyword evidence="3" id="KW-0067">ATP-binding</keyword>
<dbReference type="SUPFAM" id="SSF53067">
    <property type="entry name" value="Actin-like ATPase domain"/>
    <property type="match status" value="1"/>
</dbReference>
<dbReference type="GO" id="GO:0005829">
    <property type="term" value="C:cytosol"/>
    <property type="evidence" value="ECO:0007669"/>
    <property type="project" value="TreeGrafter"/>
</dbReference>
<dbReference type="GO" id="GO:0004340">
    <property type="term" value="F:glucokinase activity"/>
    <property type="evidence" value="ECO:0007669"/>
    <property type="project" value="UniProtKB-UniRule"/>
</dbReference>
<accession>A0A381DWD0</accession>
<comment type="similarity">
    <text evidence="3 4">Belongs to the bacterial glucokinase family.</text>
</comment>
<keyword evidence="2 3" id="KW-0418">Kinase</keyword>
<gene>
    <name evidence="3 5" type="primary">glk</name>
    <name evidence="5" type="ORF">NCTC13294_00019</name>
</gene>
<dbReference type="OrthoDB" id="9800595at2"/>
<proteinExistence type="inferred from homology"/>
<dbReference type="EMBL" id="UFUW01000001">
    <property type="protein sequence ID" value="SUX17299.1"/>
    <property type="molecule type" value="Genomic_DNA"/>
</dbReference>
<organism evidence="5 6">
    <name type="scientific">Cardiobacterium valvarum</name>
    <dbReference type="NCBI Taxonomy" id="194702"/>
    <lineage>
        <taxon>Bacteria</taxon>
        <taxon>Pseudomonadati</taxon>
        <taxon>Pseudomonadota</taxon>
        <taxon>Gammaproteobacteria</taxon>
        <taxon>Cardiobacteriales</taxon>
        <taxon>Cardiobacteriaceae</taxon>
        <taxon>Cardiobacterium</taxon>
    </lineage>
</organism>
<dbReference type="GO" id="GO:0005536">
    <property type="term" value="F:D-glucose binding"/>
    <property type="evidence" value="ECO:0007669"/>
    <property type="project" value="InterPro"/>
</dbReference>
<dbReference type="Pfam" id="PF02685">
    <property type="entry name" value="Glucokinase"/>
    <property type="match status" value="1"/>
</dbReference>
<evidence type="ECO:0000313" key="6">
    <source>
        <dbReference type="Proteomes" id="UP000254572"/>
    </source>
</evidence>
<reference evidence="5 6" key="1">
    <citation type="submission" date="2018-06" db="EMBL/GenBank/DDBJ databases">
        <authorList>
            <consortium name="Pathogen Informatics"/>
            <person name="Doyle S."/>
        </authorList>
    </citation>
    <scope>NUCLEOTIDE SEQUENCE [LARGE SCALE GENOMIC DNA]</scope>
    <source>
        <strain evidence="5 6">NCTC13294</strain>
    </source>
</reference>
<dbReference type="HAMAP" id="MF_00524">
    <property type="entry name" value="Glucokinase"/>
    <property type="match status" value="1"/>
</dbReference>
<dbReference type="GO" id="GO:0005524">
    <property type="term" value="F:ATP binding"/>
    <property type="evidence" value="ECO:0007669"/>
    <property type="project" value="UniProtKB-UniRule"/>
</dbReference>
<evidence type="ECO:0000256" key="3">
    <source>
        <dbReference type="HAMAP-Rule" id="MF_00524"/>
    </source>
</evidence>